<dbReference type="Pfam" id="PF15868">
    <property type="entry name" value="MBF2"/>
    <property type="match status" value="1"/>
</dbReference>
<dbReference type="EnsemblMetazoa" id="XM_004925275.3">
    <property type="protein sequence ID" value="XP_004925332.1"/>
    <property type="gene ID" value="LOC101739166"/>
</dbReference>
<dbReference type="Proteomes" id="UP000005204">
    <property type="component" value="Unassembled WGS sequence"/>
</dbReference>
<evidence type="ECO:0000313" key="2">
    <source>
        <dbReference type="EnsemblMetazoa" id="XP_004925332.1"/>
    </source>
</evidence>
<keyword evidence="1" id="KW-0732">Signal</keyword>
<dbReference type="InterPro" id="IPR031734">
    <property type="entry name" value="MBF2"/>
</dbReference>
<reference evidence="3" key="1">
    <citation type="journal article" date="2008" name="Insect Biochem. Mol. Biol.">
        <title>The genome of a lepidopteran model insect, the silkworm Bombyx mori.</title>
        <authorList>
            <consortium name="International Silkworm Genome Consortium"/>
        </authorList>
    </citation>
    <scope>NUCLEOTIDE SEQUENCE [LARGE SCALE GENOMIC DNA]</scope>
    <source>
        <strain evidence="3">p50T</strain>
    </source>
</reference>
<evidence type="ECO:0008006" key="4">
    <source>
        <dbReference type="Google" id="ProtNLM"/>
    </source>
</evidence>
<evidence type="ECO:0000313" key="3">
    <source>
        <dbReference type="Proteomes" id="UP000005204"/>
    </source>
</evidence>
<feature type="chain" id="PRO_5035716786" description="Salivary secreted peptide" evidence="1">
    <location>
        <begin position="17"/>
        <end position="119"/>
    </location>
</feature>
<sequence length="119" mass="13613">MKLILFVLAVTAVVSANEEANVKSSRRSELNLGFISFQDRLLLRRYVTRTSSSTSWSYFFWHQEPFGTRITAIRARESGISQSPTVRVFSGGVGFNTVNIEFRNAPGRGYRYQLEIWGR</sequence>
<proteinExistence type="predicted"/>
<dbReference type="OrthoDB" id="6818903at2759"/>
<organism evidence="2 3">
    <name type="scientific">Bombyx mori</name>
    <name type="common">Silk moth</name>
    <dbReference type="NCBI Taxonomy" id="7091"/>
    <lineage>
        <taxon>Eukaryota</taxon>
        <taxon>Metazoa</taxon>
        <taxon>Ecdysozoa</taxon>
        <taxon>Arthropoda</taxon>
        <taxon>Hexapoda</taxon>
        <taxon>Insecta</taxon>
        <taxon>Pterygota</taxon>
        <taxon>Neoptera</taxon>
        <taxon>Endopterygota</taxon>
        <taxon>Lepidoptera</taxon>
        <taxon>Glossata</taxon>
        <taxon>Ditrysia</taxon>
        <taxon>Bombycoidea</taxon>
        <taxon>Bombycidae</taxon>
        <taxon>Bombycinae</taxon>
        <taxon>Bombyx</taxon>
    </lineage>
</organism>
<reference evidence="2" key="2">
    <citation type="submission" date="2022-06" db="UniProtKB">
        <authorList>
            <consortium name="EnsemblMetazoa"/>
        </authorList>
    </citation>
    <scope>IDENTIFICATION</scope>
    <source>
        <strain evidence="2">p50T (Dazao)</strain>
    </source>
</reference>
<name>A0A8R1WGT5_BOMMO</name>
<accession>A0A8R1WGT5</accession>
<feature type="signal peptide" evidence="1">
    <location>
        <begin position="1"/>
        <end position="16"/>
    </location>
</feature>
<keyword evidence="3" id="KW-1185">Reference proteome</keyword>
<evidence type="ECO:0000256" key="1">
    <source>
        <dbReference type="SAM" id="SignalP"/>
    </source>
</evidence>
<dbReference type="AlphaFoldDB" id="A0A8R1WGT5"/>
<protein>
    <recommendedName>
        <fullName evidence="4">Salivary secreted peptide</fullName>
    </recommendedName>
</protein>